<name>A0A315Y2R4_RUMFL</name>
<dbReference type="InterPro" id="IPR036689">
    <property type="entry name" value="ESAT-6-like_sf"/>
</dbReference>
<dbReference type="SUPFAM" id="SSF140453">
    <property type="entry name" value="EsxAB dimer-like"/>
    <property type="match status" value="1"/>
</dbReference>
<comment type="caution">
    <text evidence="1">The sequence shown here is derived from an EMBL/GenBank/DDBJ whole genome shotgun (WGS) entry which is preliminary data.</text>
</comment>
<sequence>MSEFVSADIEKFVQFETQAQEAIEEFQSIKDDFDDINNTLLRQWQGAGKDAYEQESSHIMENVTGIETILNTICDSIIKDVKDAYLQLDEELGAFNQNPQGGEQ</sequence>
<evidence type="ECO:0000313" key="2">
    <source>
        <dbReference type="Proteomes" id="UP000245720"/>
    </source>
</evidence>
<reference evidence="1 2" key="1">
    <citation type="submission" date="2018-05" db="EMBL/GenBank/DDBJ databases">
        <title>The Hungate 1000. A catalogue of reference genomes from the rumen microbiome.</title>
        <authorList>
            <person name="Kelly W."/>
        </authorList>
    </citation>
    <scope>NUCLEOTIDE SEQUENCE [LARGE SCALE GENOMIC DNA]</scope>
    <source>
        <strain evidence="1 2">SAb67</strain>
    </source>
</reference>
<protein>
    <recommendedName>
        <fullName evidence="3">WXG100 family type VII secretion target</fullName>
    </recommendedName>
</protein>
<evidence type="ECO:0000313" key="1">
    <source>
        <dbReference type="EMBL" id="PWJ14721.1"/>
    </source>
</evidence>
<dbReference type="RefSeq" id="WP_242978556.1">
    <property type="nucleotide sequence ID" value="NZ_CACVSX010000054.1"/>
</dbReference>
<dbReference type="EMBL" id="QGDI01000002">
    <property type="protein sequence ID" value="PWJ14721.1"/>
    <property type="molecule type" value="Genomic_DNA"/>
</dbReference>
<dbReference type="Proteomes" id="UP000245720">
    <property type="component" value="Unassembled WGS sequence"/>
</dbReference>
<accession>A0A315Y2R4</accession>
<proteinExistence type="predicted"/>
<organism evidence="1 2">
    <name type="scientific">Ruminococcus flavefaciens</name>
    <dbReference type="NCBI Taxonomy" id="1265"/>
    <lineage>
        <taxon>Bacteria</taxon>
        <taxon>Bacillati</taxon>
        <taxon>Bacillota</taxon>
        <taxon>Clostridia</taxon>
        <taxon>Eubacteriales</taxon>
        <taxon>Oscillospiraceae</taxon>
        <taxon>Ruminococcus</taxon>
    </lineage>
</organism>
<evidence type="ECO:0008006" key="3">
    <source>
        <dbReference type="Google" id="ProtNLM"/>
    </source>
</evidence>
<dbReference type="AlphaFoldDB" id="A0A315Y2R4"/>
<gene>
    <name evidence="1" type="ORF">IE37_00707</name>
</gene>
<dbReference type="Gene3D" id="1.10.287.1060">
    <property type="entry name" value="ESAT-6-like"/>
    <property type="match status" value="1"/>
</dbReference>